<name>A0AAU9MKC7_9ASTR</name>
<dbReference type="Proteomes" id="UP001157418">
    <property type="component" value="Unassembled WGS sequence"/>
</dbReference>
<keyword evidence="2" id="KW-0732">Signal</keyword>
<feature type="signal peptide" evidence="2">
    <location>
        <begin position="1"/>
        <end position="21"/>
    </location>
</feature>
<feature type="chain" id="PRO_5043672849" description="Secreted protein" evidence="2">
    <location>
        <begin position="22"/>
        <end position="195"/>
    </location>
</feature>
<evidence type="ECO:0000256" key="1">
    <source>
        <dbReference type="SAM" id="MobiDB-lite"/>
    </source>
</evidence>
<comment type="caution">
    <text evidence="3">The sequence shown here is derived from an EMBL/GenBank/DDBJ whole genome shotgun (WGS) entry which is preliminary data.</text>
</comment>
<dbReference type="AlphaFoldDB" id="A0AAU9MKC7"/>
<protein>
    <recommendedName>
        <fullName evidence="5">Secreted protein</fullName>
    </recommendedName>
</protein>
<sequence>MAVATTLRWWWLFLIFQPKQTTHTTHTLDTCNGSTHPPGGDGIWQRQQPQVATIAVDGGLRCNYGRERRRATGVHEIVTRRWQRHRATPLQPQLNQRPYTGHPQPWWRLTEEGKKKNGGSELRPTTGAPPQLASLVKKSQRPTMDSSSSGSNRSSSAAVVRSSSLTTEMTHPRRPPSSATMERYQQQHSSCRRFF</sequence>
<organism evidence="3 4">
    <name type="scientific">Lactuca virosa</name>
    <dbReference type="NCBI Taxonomy" id="75947"/>
    <lineage>
        <taxon>Eukaryota</taxon>
        <taxon>Viridiplantae</taxon>
        <taxon>Streptophyta</taxon>
        <taxon>Embryophyta</taxon>
        <taxon>Tracheophyta</taxon>
        <taxon>Spermatophyta</taxon>
        <taxon>Magnoliopsida</taxon>
        <taxon>eudicotyledons</taxon>
        <taxon>Gunneridae</taxon>
        <taxon>Pentapetalae</taxon>
        <taxon>asterids</taxon>
        <taxon>campanulids</taxon>
        <taxon>Asterales</taxon>
        <taxon>Asteraceae</taxon>
        <taxon>Cichorioideae</taxon>
        <taxon>Cichorieae</taxon>
        <taxon>Lactucinae</taxon>
        <taxon>Lactuca</taxon>
    </lineage>
</organism>
<reference evidence="3 4" key="1">
    <citation type="submission" date="2022-01" db="EMBL/GenBank/DDBJ databases">
        <authorList>
            <person name="Xiong W."/>
            <person name="Schranz E."/>
        </authorList>
    </citation>
    <scope>NUCLEOTIDE SEQUENCE [LARGE SCALE GENOMIC DNA]</scope>
</reference>
<evidence type="ECO:0008006" key="5">
    <source>
        <dbReference type="Google" id="ProtNLM"/>
    </source>
</evidence>
<proteinExistence type="predicted"/>
<feature type="compositionally biased region" description="Low complexity" evidence="1">
    <location>
        <begin position="146"/>
        <end position="164"/>
    </location>
</feature>
<feature type="compositionally biased region" description="Polar residues" evidence="1">
    <location>
        <begin position="177"/>
        <end position="189"/>
    </location>
</feature>
<accession>A0AAU9MKC7</accession>
<evidence type="ECO:0000313" key="4">
    <source>
        <dbReference type="Proteomes" id="UP001157418"/>
    </source>
</evidence>
<feature type="region of interest" description="Disordered" evidence="1">
    <location>
        <begin position="87"/>
        <end position="195"/>
    </location>
</feature>
<keyword evidence="4" id="KW-1185">Reference proteome</keyword>
<dbReference type="EMBL" id="CAKMRJ010002223">
    <property type="protein sequence ID" value="CAH1427405.1"/>
    <property type="molecule type" value="Genomic_DNA"/>
</dbReference>
<evidence type="ECO:0000313" key="3">
    <source>
        <dbReference type="EMBL" id="CAH1427405.1"/>
    </source>
</evidence>
<gene>
    <name evidence="3" type="ORF">LVIROSA_LOCUS14413</name>
</gene>
<evidence type="ECO:0000256" key="2">
    <source>
        <dbReference type="SAM" id="SignalP"/>
    </source>
</evidence>